<comment type="caution">
    <text evidence="2">The sequence shown here is derived from an EMBL/GenBank/DDBJ whole genome shotgun (WGS) entry which is preliminary data.</text>
</comment>
<accession>A0A437Q7W9</accession>
<reference evidence="2 3" key="1">
    <citation type="submission" date="2019-01" db="EMBL/GenBank/DDBJ databases">
        <authorList>
            <person name="Chen W.-M."/>
        </authorList>
    </citation>
    <scope>NUCLEOTIDE SEQUENCE [LARGE SCALE GENOMIC DNA]</scope>
    <source>
        <strain evidence="2 3">HPM-16</strain>
    </source>
</reference>
<feature type="transmembrane region" description="Helical" evidence="1">
    <location>
        <begin position="6"/>
        <end position="23"/>
    </location>
</feature>
<protein>
    <recommendedName>
        <fullName evidence="4">Preprotein translocase subunit YajC</fullName>
    </recommendedName>
</protein>
<evidence type="ECO:0000313" key="3">
    <source>
        <dbReference type="Proteomes" id="UP000282818"/>
    </source>
</evidence>
<proteinExistence type="predicted"/>
<keyword evidence="1" id="KW-1133">Transmembrane helix</keyword>
<keyword evidence="1" id="KW-0472">Membrane</keyword>
<evidence type="ECO:0000313" key="2">
    <source>
        <dbReference type="EMBL" id="RVU30579.1"/>
    </source>
</evidence>
<name>A0A437Q7W9_9GAMM</name>
<evidence type="ECO:0000256" key="1">
    <source>
        <dbReference type="SAM" id="Phobius"/>
    </source>
</evidence>
<dbReference type="Proteomes" id="UP000282818">
    <property type="component" value="Unassembled WGS sequence"/>
</dbReference>
<dbReference type="RefSeq" id="WP_127694114.1">
    <property type="nucleotide sequence ID" value="NZ_SACQ01000004.1"/>
</dbReference>
<gene>
    <name evidence="2" type="ORF">EOE65_09660</name>
</gene>
<dbReference type="AlphaFoldDB" id="A0A437Q7W9"/>
<sequence length="168" mass="19410">METFIIVFVVLSLIGSAMWMMPTRREKEQAKLRMKARQEGFQVQLVRLTAPRAQGELDEETRTVPGYRLLRTNIERRLAEELPAWQVFRVTSIANEGLPSDWSWKLGERVLKTEQLAVLEQVLSELPRDVVALESTPIQVTAFWREDSGDESLDKIKVQLTRLMEAKL</sequence>
<evidence type="ECO:0008006" key="4">
    <source>
        <dbReference type="Google" id="ProtNLM"/>
    </source>
</evidence>
<organism evidence="2 3">
    <name type="scientific">Neptunomonas marina</name>
    <dbReference type="NCBI Taxonomy" id="1815562"/>
    <lineage>
        <taxon>Bacteria</taxon>
        <taxon>Pseudomonadati</taxon>
        <taxon>Pseudomonadota</taxon>
        <taxon>Gammaproteobacteria</taxon>
        <taxon>Oceanospirillales</taxon>
        <taxon>Oceanospirillaceae</taxon>
        <taxon>Neptunomonas</taxon>
    </lineage>
</organism>
<keyword evidence="3" id="KW-1185">Reference proteome</keyword>
<keyword evidence="1" id="KW-0812">Transmembrane</keyword>
<dbReference type="EMBL" id="SACQ01000004">
    <property type="protein sequence ID" value="RVU30579.1"/>
    <property type="molecule type" value="Genomic_DNA"/>
</dbReference>